<keyword evidence="2" id="KW-1185">Reference proteome</keyword>
<organism evidence="1 2">
    <name type="scientific">Geodia barretti</name>
    <name type="common">Barrett's horny sponge</name>
    <dbReference type="NCBI Taxonomy" id="519541"/>
    <lineage>
        <taxon>Eukaryota</taxon>
        <taxon>Metazoa</taxon>
        <taxon>Porifera</taxon>
        <taxon>Demospongiae</taxon>
        <taxon>Heteroscleromorpha</taxon>
        <taxon>Tetractinellida</taxon>
        <taxon>Astrophorina</taxon>
        <taxon>Geodiidae</taxon>
        <taxon>Geodia</taxon>
    </lineage>
</organism>
<dbReference type="Proteomes" id="UP001174909">
    <property type="component" value="Unassembled WGS sequence"/>
</dbReference>
<proteinExistence type="predicted"/>
<dbReference type="PANTHER" id="PTHR47495:SF2">
    <property type="entry name" value="ALDEHYDE DEHYDROGENASE"/>
    <property type="match status" value="1"/>
</dbReference>
<dbReference type="EMBL" id="CASHTH010003056">
    <property type="protein sequence ID" value="CAI8039697.1"/>
    <property type="molecule type" value="Genomic_DNA"/>
</dbReference>
<dbReference type="Gene3D" id="3.30.365.10">
    <property type="entry name" value="Aldehyde oxidase/xanthine dehydrogenase, molybdopterin binding domain"/>
    <property type="match status" value="1"/>
</dbReference>
<dbReference type="AlphaFoldDB" id="A0AA35T2B4"/>
<dbReference type="GO" id="GO:0016491">
    <property type="term" value="F:oxidoreductase activity"/>
    <property type="evidence" value="ECO:0007669"/>
    <property type="project" value="InterPro"/>
</dbReference>
<accession>A0AA35T2B4</accession>
<gene>
    <name evidence="1" type="ORF">GBAR_LOCUS22125</name>
</gene>
<evidence type="ECO:0000313" key="2">
    <source>
        <dbReference type="Proteomes" id="UP001174909"/>
    </source>
</evidence>
<name>A0AA35T2B4_GEOBA</name>
<dbReference type="PANTHER" id="PTHR47495">
    <property type="entry name" value="ALDEHYDE DEHYDROGENASE"/>
    <property type="match status" value="1"/>
</dbReference>
<dbReference type="InterPro" id="IPR037165">
    <property type="entry name" value="AldOxase/xan_DH_Mopterin-bd_sf"/>
</dbReference>
<protein>
    <submittedName>
        <fullName evidence="1">Xanthine dehydrogenase molybdenum-binding subunit</fullName>
    </submittedName>
</protein>
<dbReference type="InterPro" id="IPR052516">
    <property type="entry name" value="N-heterocyclic_Hydroxylase"/>
</dbReference>
<reference evidence="1" key="1">
    <citation type="submission" date="2023-03" db="EMBL/GenBank/DDBJ databases">
        <authorList>
            <person name="Steffen K."/>
            <person name="Cardenas P."/>
        </authorList>
    </citation>
    <scope>NUCLEOTIDE SEQUENCE</scope>
</reference>
<dbReference type="SUPFAM" id="SSF56003">
    <property type="entry name" value="Molybdenum cofactor-binding domain"/>
    <property type="match status" value="1"/>
</dbReference>
<sequence length="80" mass="8603">MTNASFLDYRMPTCLDLPMIDAVIVEVPNPGHPYGVRGVGEVPIIPPPAAIANAIYDAIGVRMTELPMSPDRLLKAMGKI</sequence>
<comment type="caution">
    <text evidence="1">The sequence shown here is derived from an EMBL/GenBank/DDBJ whole genome shotgun (WGS) entry which is preliminary data.</text>
</comment>
<evidence type="ECO:0000313" key="1">
    <source>
        <dbReference type="EMBL" id="CAI8039697.1"/>
    </source>
</evidence>